<accession>A0A2A2GBX0</accession>
<dbReference type="RefSeq" id="WP_095606423.1">
    <property type="nucleotide sequence ID" value="NZ_NSKE01000005.1"/>
</dbReference>
<evidence type="ECO:0000313" key="3">
    <source>
        <dbReference type="Proteomes" id="UP000218831"/>
    </source>
</evidence>
<sequence>MFTRISLAAIFLLIIGTSISVGQPSASEKNVIKALDAFHQAIIDNDSQAAKNLLSESVRILEGGNIETKEEYLSHHFHSDGKFLSAMKREVESRNVTIKGNTAWVSTQTHTWGTYSDRKLDLNSLELAVLKQEEGNWNITALHWSSASRD</sequence>
<dbReference type="AlphaFoldDB" id="A0A2A2GBX0"/>
<dbReference type="Proteomes" id="UP000218831">
    <property type="component" value="Unassembled WGS sequence"/>
</dbReference>
<dbReference type="EMBL" id="NSKE01000005">
    <property type="protein sequence ID" value="PAU94292.1"/>
    <property type="molecule type" value="Genomic_DNA"/>
</dbReference>
<protein>
    <submittedName>
        <fullName evidence="2">DUF4440 domain-containing protein</fullName>
    </submittedName>
</protein>
<reference evidence="2 3" key="1">
    <citation type="submission" date="2017-08" db="EMBL/GenBank/DDBJ databases">
        <title>Aliifodinibius alkalisoli sp. nov., isolated from saline alkaline soil.</title>
        <authorList>
            <person name="Liu D."/>
            <person name="Zhang G."/>
        </authorList>
    </citation>
    <scope>NUCLEOTIDE SEQUENCE [LARGE SCALE GENOMIC DNA]</scope>
    <source>
        <strain evidence="2 3">WN023</strain>
    </source>
</reference>
<organism evidence="2 3">
    <name type="scientific">Fodinibius salipaludis</name>
    <dbReference type="NCBI Taxonomy" id="2032627"/>
    <lineage>
        <taxon>Bacteria</taxon>
        <taxon>Pseudomonadati</taxon>
        <taxon>Balneolota</taxon>
        <taxon>Balneolia</taxon>
        <taxon>Balneolales</taxon>
        <taxon>Balneolaceae</taxon>
        <taxon>Fodinibius</taxon>
    </lineage>
</organism>
<feature type="domain" description="DUF4440" evidence="1">
    <location>
        <begin position="33"/>
        <end position="139"/>
    </location>
</feature>
<dbReference type="InterPro" id="IPR032710">
    <property type="entry name" value="NTF2-like_dom_sf"/>
</dbReference>
<evidence type="ECO:0000313" key="2">
    <source>
        <dbReference type="EMBL" id="PAU94292.1"/>
    </source>
</evidence>
<dbReference type="SUPFAM" id="SSF54427">
    <property type="entry name" value="NTF2-like"/>
    <property type="match status" value="1"/>
</dbReference>
<dbReference type="OrthoDB" id="7204227at2"/>
<proteinExistence type="predicted"/>
<dbReference type="InterPro" id="IPR027843">
    <property type="entry name" value="DUF4440"/>
</dbReference>
<comment type="caution">
    <text evidence="2">The sequence shown here is derived from an EMBL/GenBank/DDBJ whole genome shotgun (WGS) entry which is preliminary data.</text>
</comment>
<keyword evidence="3" id="KW-1185">Reference proteome</keyword>
<dbReference type="Gene3D" id="3.10.450.50">
    <property type="match status" value="1"/>
</dbReference>
<evidence type="ECO:0000259" key="1">
    <source>
        <dbReference type="Pfam" id="PF14534"/>
    </source>
</evidence>
<dbReference type="Pfam" id="PF14534">
    <property type="entry name" value="DUF4440"/>
    <property type="match status" value="1"/>
</dbReference>
<gene>
    <name evidence="2" type="ORF">CK503_08760</name>
</gene>
<name>A0A2A2GBX0_9BACT</name>